<comment type="subcellular location">
    <subcellularLocation>
        <location evidence="2 10">Secreted</location>
        <location evidence="2 10">Cell wall</location>
    </subcellularLocation>
</comment>
<dbReference type="GO" id="GO:0016791">
    <property type="term" value="F:phosphatase activity"/>
    <property type="evidence" value="ECO:0007669"/>
    <property type="project" value="UniProtKB-ARBA"/>
</dbReference>
<comment type="similarity">
    <text evidence="3 10">Belongs to the pectinacetylesterase family.</text>
</comment>
<dbReference type="EC" id="3.1.1.-" evidence="10"/>
<sequence>MTDGGRCGTSATFKGFCFSELALNHRYREEKGWRCREESADYVWVLDPIDGTKNFINGKPLFGTLIALLKKGKLGSVNENETRIGMHCNSDNVCFFPQYVVQTMQTAIFFINAAYDSWQVSTLGVSCMYWDNRLCLYGSSWLGVDKELKKLVIETTANQIRLKVLLLPQPSANVSTLGLRCLSTAAPLLKIGDVLRHRRIFSDEDVVEYSRVSQDANPLHFDSESARAAGFEDRLVHGMLVASLFPRIIASHFHGAIYVSQNLHFRSPVYIGDEIVGQVQVVNIKENNQRYIAKFSTKCFKNGELLVIDGEAMTILPTLAVEKVNSQDSRS</sequence>
<keyword evidence="8 10" id="KW-0961">Cell wall biogenesis/degradation</keyword>
<accession>A0A1R3GXB4</accession>
<evidence type="ECO:0000256" key="6">
    <source>
        <dbReference type="ARBA" id="ARBA00022723"/>
    </source>
</evidence>
<evidence type="ECO:0000313" key="13">
    <source>
        <dbReference type="Proteomes" id="UP000187203"/>
    </source>
</evidence>
<evidence type="ECO:0000256" key="9">
    <source>
        <dbReference type="PIRSR" id="PIRSR600760-2"/>
    </source>
</evidence>
<gene>
    <name evidence="12" type="ORF">COLO4_32908</name>
</gene>
<dbReference type="GO" id="GO:0005739">
    <property type="term" value="C:mitochondrion"/>
    <property type="evidence" value="ECO:0007669"/>
    <property type="project" value="TreeGrafter"/>
</dbReference>
<evidence type="ECO:0000256" key="2">
    <source>
        <dbReference type="ARBA" id="ARBA00004191"/>
    </source>
</evidence>
<protein>
    <recommendedName>
        <fullName evidence="10">Pectin acetylesterase</fullName>
        <ecNumber evidence="10">3.1.1.-</ecNumber>
    </recommendedName>
</protein>
<dbReference type="GO" id="GO:0006633">
    <property type="term" value="P:fatty acid biosynthetic process"/>
    <property type="evidence" value="ECO:0007669"/>
    <property type="project" value="TreeGrafter"/>
</dbReference>
<keyword evidence="6 9" id="KW-0479">Metal-binding</keyword>
<evidence type="ECO:0000256" key="4">
    <source>
        <dbReference type="ARBA" id="ARBA00009759"/>
    </source>
</evidence>
<keyword evidence="5 10" id="KW-0134">Cell wall</keyword>
<dbReference type="InterPro" id="IPR000760">
    <property type="entry name" value="Inositol_monophosphatase-like"/>
</dbReference>
<dbReference type="PANTHER" id="PTHR43437">
    <property type="entry name" value="HYDROXYACYL-THIOESTER DEHYDRATASE TYPE 2, MITOCHONDRIAL-RELATED"/>
    <property type="match status" value="1"/>
</dbReference>
<feature type="binding site" evidence="9">
    <location>
        <position position="49"/>
    </location>
    <ligand>
        <name>Mg(2+)</name>
        <dbReference type="ChEBI" id="CHEBI:18420"/>
        <label>1</label>
        <note>catalytic</note>
    </ligand>
</feature>
<comment type="caution">
    <text evidence="12">The sequence shown here is derived from an EMBL/GenBank/DDBJ whole genome shotgun (WGS) entry which is preliminary data.</text>
</comment>
<organism evidence="12 13">
    <name type="scientific">Corchorus olitorius</name>
    <dbReference type="NCBI Taxonomy" id="93759"/>
    <lineage>
        <taxon>Eukaryota</taxon>
        <taxon>Viridiplantae</taxon>
        <taxon>Streptophyta</taxon>
        <taxon>Embryophyta</taxon>
        <taxon>Tracheophyta</taxon>
        <taxon>Spermatophyta</taxon>
        <taxon>Magnoliopsida</taxon>
        <taxon>eudicotyledons</taxon>
        <taxon>Gunneridae</taxon>
        <taxon>Pentapetalae</taxon>
        <taxon>rosids</taxon>
        <taxon>malvids</taxon>
        <taxon>Malvales</taxon>
        <taxon>Malvaceae</taxon>
        <taxon>Grewioideae</taxon>
        <taxon>Apeibeae</taxon>
        <taxon>Corchorus</taxon>
    </lineage>
</organism>
<evidence type="ECO:0000256" key="10">
    <source>
        <dbReference type="RuleBase" id="RU363114"/>
    </source>
</evidence>
<dbReference type="InterPro" id="IPR004963">
    <property type="entry name" value="PAE/NOTUM"/>
</dbReference>
<feature type="binding site" evidence="9">
    <location>
        <position position="50"/>
    </location>
    <ligand>
        <name>Mg(2+)</name>
        <dbReference type="ChEBI" id="CHEBI:18420"/>
        <label>1</label>
        <note>catalytic</note>
    </ligand>
</feature>
<keyword evidence="7 9" id="KW-0460">Magnesium</keyword>
<keyword evidence="13" id="KW-1185">Reference proteome</keyword>
<feature type="domain" description="MaoC-like" evidence="11">
    <location>
        <begin position="199"/>
        <end position="289"/>
    </location>
</feature>
<dbReference type="PANTHER" id="PTHR43437:SF3">
    <property type="entry name" value="HYDROXYACYL-THIOESTER DEHYDRATASE TYPE 2, MITOCHONDRIAL"/>
    <property type="match status" value="1"/>
</dbReference>
<dbReference type="SUPFAM" id="SSF56655">
    <property type="entry name" value="Carbohydrate phosphatase"/>
    <property type="match status" value="1"/>
</dbReference>
<comment type="cofactor">
    <cofactor evidence="9">
        <name>Mg(2+)</name>
        <dbReference type="ChEBI" id="CHEBI:18420"/>
    </cofactor>
</comment>
<evidence type="ECO:0000259" key="11">
    <source>
        <dbReference type="Pfam" id="PF01575"/>
    </source>
</evidence>
<dbReference type="InterPro" id="IPR002539">
    <property type="entry name" value="MaoC-like_dom"/>
</dbReference>
<evidence type="ECO:0000256" key="5">
    <source>
        <dbReference type="ARBA" id="ARBA00022512"/>
    </source>
</evidence>
<dbReference type="Gene3D" id="3.30.540.10">
    <property type="entry name" value="Fructose-1,6-Bisphosphatase, subunit A, domain 1"/>
    <property type="match status" value="1"/>
</dbReference>
<evidence type="ECO:0000313" key="12">
    <source>
        <dbReference type="EMBL" id="OMO62774.1"/>
    </source>
</evidence>
<proteinExistence type="inferred from homology"/>
<dbReference type="GO" id="GO:0071555">
    <property type="term" value="P:cell wall organization"/>
    <property type="evidence" value="ECO:0007669"/>
    <property type="project" value="UniProtKB-KW"/>
</dbReference>
<keyword evidence="10" id="KW-0378">Hydrolase</keyword>
<keyword evidence="10" id="KW-0964">Secreted</keyword>
<evidence type="ECO:0000256" key="1">
    <source>
        <dbReference type="ARBA" id="ARBA00003534"/>
    </source>
</evidence>
<dbReference type="OrthoDB" id="3592703at2759"/>
<feature type="binding site" evidence="9">
    <location>
        <position position="47"/>
    </location>
    <ligand>
        <name>Mg(2+)</name>
        <dbReference type="ChEBI" id="CHEBI:18420"/>
        <label>1</label>
        <note>catalytic</note>
    </ligand>
</feature>
<evidence type="ECO:0000256" key="8">
    <source>
        <dbReference type="ARBA" id="ARBA00023316"/>
    </source>
</evidence>
<dbReference type="InterPro" id="IPR029069">
    <property type="entry name" value="HotDog_dom_sf"/>
</dbReference>
<name>A0A1R3GXB4_9ROSI</name>
<dbReference type="Gene3D" id="3.10.129.10">
    <property type="entry name" value="Hotdog Thioesterase"/>
    <property type="match status" value="1"/>
</dbReference>
<dbReference type="Proteomes" id="UP000187203">
    <property type="component" value="Unassembled WGS sequence"/>
</dbReference>
<comment type="function">
    <text evidence="1 10">Hydrolyzes acetyl esters in homogalacturonan regions of pectin. In type I primary cell wall, galacturonic acid residues of pectin can be acetylated at the O-2 and O-3 positions. Decreasing the degree of acetylation of pectin gels in vitro alters their physical properties.</text>
</comment>
<comment type="similarity">
    <text evidence="4">Belongs to the inositol monophosphatase superfamily.</text>
</comment>
<reference evidence="13" key="1">
    <citation type="submission" date="2013-09" db="EMBL/GenBank/DDBJ databases">
        <title>Corchorus olitorius genome sequencing.</title>
        <authorList>
            <person name="Alam M."/>
            <person name="Haque M.S."/>
            <person name="Islam M.S."/>
            <person name="Emdad E.M."/>
            <person name="Islam M.M."/>
            <person name="Ahmed B."/>
            <person name="Halim A."/>
            <person name="Hossen Q.M.M."/>
            <person name="Hossain M.Z."/>
            <person name="Ahmed R."/>
            <person name="Khan M.M."/>
            <person name="Islam R."/>
            <person name="Rashid M.M."/>
            <person name="Khan S.A."/>
            <person name="Rahman M.S."/>
            <person name="Alam M."/>
            <person name="Yahiya A.S."/>
            <person name="Khan M.S."/>
            <person name="Azam M.S."/>
            <person name="Haque T."/>
            <person name="Lashkar M.Z.H."/>
            <person name="Akhand A.I."/>
            <person name="Morshed G."/>
            <person name="Roy S."/>
            <person name="Uddin K.S."/>
            <person name="Rabeya T."/>
            <person name="Hossain A.S."/>
            <person name="Chowdhury A."/>
            <person name="Snigdha A.R."/>
            <person name="Mortoza M.S."/>
            <person name="Matin S.A."/>
            <person name="Hoque S.M.E."/>
            <person name="Islam M.K."/>
            <person name="Roy D.K."/>
            <person name="Haider R."/>
            <person name="Moosa M.M."/>
            <person name="Elias S.M."/>
            <person name="Hasan A.M."/>
            <person name="Jahan S."/>
            <person name="Shafiuddin M."/>
            <person name="Mahmood N."/>
            <person name="Shommy N.S."/>
        </authorList>
    </citation>
    <scope>NUCLEOTIDE SEQUENCE [LARGE SCALE GENOMIC DNA]</scope>
    <source>
        <strain evidence="13">cv. O-4</strain>
    </source>
</reference>
<dbReference type="GO" id="GO:0019171">
    <property type="term" value="F:(3R)-hydroxyacyl-[acyl-carrier-protein] dehydratase activity"/>
    <property type="evidence" value="ECO:0007669"/>
    <property type="project" value="TreeGrafter"/>
</dbReference>
<dbReference type="EMBL" id="AWUE01021286">
    <property type="protein sequence ID" value="OMO62774.1"/>
    <property type="molecule type" value="Genomic_DNA"/>
</dbReference>
<dbReference type="Pfam" id="PF03283">
    <property type="entry name" value="PAE"/>
    <property type="match status" value="1"/>
</dbReference>
<evidence type="ECO:0000256" key="7">
    <source>
        <dbReference type="ARBA" id="ARBA00022842"/>
    </source>
</evidence>
<dbReference type="CDD" id="cd03449">
    <property type="entry name" value="R_hydratase"/>
    <property type="match status" value="1"/>
</dbReference>
<dbReference type="Pfam" id="PF01575">
    <property type="entry name" value="MaoC_dehydratas"/>
    <property type="match status" value="1"/>
</dbReference>
<dbReference type="InterPro" id="IPR020583">
    <property type="entry name" value="Inositol_monoP_metal-BS"/>
</dbReference>
<dbReference type="PROSITE" id="PS00629">
    <property type="entry name" value="IMP_1"/>
    <property type="match status" value="1"/>
</dbReference>
<dbReference type="STRING" id="93759.A0A1R3GXB4"/>
<feature type="binding site" evidence="9">
    <location>
        <position position="29"/>
    </location>
    <ligand>
        <name>Mg(2+)</name>
        <dbReference type="ChEBI" id="CHEBI:18420"/>
        <label>1</label>
        <note>catalytic</note>
    </ligand>
</feature>
<evidence type="ECO:0000256" key="3">
    <source>
        <dbReference type="ARBA" id="ARBA00005784"/>
    </source>
</evidence>
<dbReference type="SUPFAM" id="SSF54637">
    <property type="entry name" value="Thioesterase/thiol ester dehydrase-isomerase"/>
    <property type="match status" value="1"/>
</dbReference>
<dbReference type="InterPro" id="IPR050965">
    <property type="entry name" value="UPF0336/Enoyl-CoA_hydratase"/>
</dbReference>
<dbReference type="AlphaFoldDB" id="A0A1R3GXB4"/>
<dbReference type="GO" id="GO:0046872">
    <property type="term" value="F:metal ion binding"/>
    <property type="evidence" value="ECO:0007669"/>
    <property type="project" value="UniProtKB-KW"/>
</dbReference>
<dbReference type="Pfam" id="PF00459">
    <property type="entry name" value="Inositol_P"/>
    <property type="match status" value="1"/>
</dbReference>